<protein>
    <submittedName>
        <fullName evidence="4">Ankyrin</fullName>
    </submittedName>
</protein>
<proteinExistence type="predicted"/>
<feature type="repeat" description="ANK" evidence="3">
    <location>
        <begin position="71"/>
        <end position="95"/>
    </location>
</feature>
<evidence type="ECO:0000256" key="3">
    <source>
        <dbReference type="PROSITE-ProRule" id="PRU00023"/>
    </source>
</evidence>
<feature type="non-terminal residue" evidence="4">
    <location>
        <position position="1"/>
    </location>
</feature>
<dbReference type="Pfam" id="PF00023">
    <property type="entry name" value="Ank"/>
    <property type="match status" value="1"/>
</dbReference>
<evidence type="ECO:0000313" key="4">
    <source>
        <dbReference type="EMBL" id="PKY54711.1"/>
    </source>
</evidence>
<gene>
    <name evidence="4" type="ORF">RhiirA4_289290</name>
</gene>
<dbReference type="PANTHER" id="PTHR24189">
    <property type="entry name" value="MYOTROPHIN"/>
    <property type="match status" value="1"/>
</dbReference>
<reference evidence="4 5" key="1">
    <citation type="submission" date="2015-10" db="EMBL/GenBank/DDBJ databases">
        <title>Genome analyses suggest a sexual origin of heterokaryosis in a supposedly ancient asexual fungus.</title>
        <authorList>
            <person name="Ropars J."/>
            <person name="Sedzielewska K."/>
            <person name="Noel J."/>
            <person name="Charron P."/>
            <person name="Farinelli L."/>
            <person name="Marton T."/>
            <person name="Kruger M."/>
            <person name="Pelin A."/>
            <person name="Brachmann A."/>
            <person name="Corradi N."/>
        </authorList>
    </citation>
    <scope>NUCLEOTIDE SEQUENCE [LARGE SCALE GENOMIC DNA]</scope>
    <source>
        <strain evidence="4 5">A4</strain>
    </source>
</reference>
<feature type="non-terminal residue" evidence="4">
    <location>
        <position position="132"/>
    </location>
</feature>
<evidence type="ECO:0000313" key="5">
    <source>
        <dbReference type="Proteomes" id="UP000234323"/>
    </source>
</evidence>
<feature type="repeat" description="ANK" evidence="3">
    <location>
        <begin position="105"/>
        <end position="132"/>
    </location>
</feature>
<dbReference type="VEuPathDB" id="FungiDB:RhiirA1_313953"/>
<keyword evidence="2 3" id="KW-0040">ANK repeat</keyword>
<accession>A0A2I1H777</accession>
<comment type="caution">
    <text evidence="4">The sequence shown here is derived from an EMBL/GenBank/DDBJ whole genome shotgun (WGS) entry which is preliminary data.</text>
</comment>
<organism evidence="4 5">
    <name type="scientific">Rhizophagus irregularis</name>
    <dbReference type="NCBI Taxonomy" id="588596"/>
    <lineage>
        <taxon>Eukaryota</taxon>
        <taxon>Fungi</taxon>
        <taxon>Fungi incertae sedis</taxon>
        <taxon>Mucoromycota</taxon>
        <taxon>Glomeromycotina</taxon>
        <taxon>Glomeromycetes</taxon>
        <taxon>Glomerales</taxon>
        <taxon>Glomeraceae</taxon>
        <taxon>Rhizophagus</taxon>
    </lineage>
</organism>
<dbReference type="PRINTS" id="PR01415">
    <property type="entry name" value="ANKYRIN"/>
</dbReference>
<dbReference type="PROSITE" id="PS50088">
    <property type="entry name" value="ANK_REPEAT"/>
    <property type="match status" value="3"/>
</dbReference>
<keyword evidence="5" id="KW-1185">Reference proteome</keyword>
<evidence type="ECO:0000256" key="1">
    <source>
        <dbReference type="ARBA" id="ARBA00022737"/>
    </source>
</evidence>
<dbReference type="PROSITE" id="PS50297">
    <property type="entry name" value="ANK_REP_REGION"/>
    <property type="match status" value="3"/>
</dbReference>
<dbReference type="VEuPathDB" id="FungiDB:RhiirFUN_008707"/>
<dbReference type="Proteomes" id="UP000234323">
    <property type="component" value="Unassembled WGS sequence"/>
</dbReference>
<dbReference type="InterPro" id="IPR002110">
    <property type="entry name" value="Ankyrin_rpt"/>
</dbReference>
<dbReference type="InterPro" id="IPR036770">
    <property type="entry name" value="Ankyrin_rpt-contain_sf"/>
</dbReference>
<evidence type="ECO:0000256" key="2">
    <source>
        <dbReference type="ARBA" id="ARBA00023043"/>
    </source>
</evidence>
<dbReference type="VEuPathDB" id="FungiDB:FUN_008344"/>
<dbReference type="EMBL" id="LLXI01001667">
    <property type="protein sequence ID" value="PKY54711.1"/>
    <property type="molecule type" value="Genomic_DNA"/>
</dbReference>
<dbReference type="SUPFAM" id="SSF48403">
    <property type="entry name" value="Ankyrin repeat"/>
    <property type="match status" value="1"/>
</dbReference>
<dbReference type="SMART" id="SM00248">
    <property type="entry name" value="ANK"/>
    <property type="match status" value="4"/>
</dbReference>
<sequence length="132" mass="14281">RNKDGKTPLMVAACENCSDVVKYLVKLSNVDIDLQNNEGESALYQAASMGNAEVVDILIDANANVECYNNENITPLIIAAYHGHAEVCRVLIDHGYANVNFQDSSQKTALSLACFEGHVEVTKILLARGANV</sequence>
<dbReference type="PANTHER" id="PTHR24189:SF50">
    <property type="entry name" value="ANKYRIN REPEAT AND SOCS BOX PROTEIN 2"/>
    <property type="match status" value="1"/>
</dbReference>
<name>A0A2I1H777_9GLOM</name>
<feature type="repeat" description="ANK" evidence="3">
    <location>
        <begin position="38"/>
        <end position="70"/>
    </location>
</feature>
<keyword evidence="1" id="KW-0677">Repeat</keyword>
<dbReference type="Pfam" id="PF12796">
    <property type="entry name" value="Ank_2"/>
    <property type="match status" value="1"/>
</dbReference>
<dbReference type="Gene3D" id="1.25.40.20">
    <property type="entry name" value="Ankyrin repeat-containing domain"/>
    <property type="match status" value="3"/>
</dbReference>
<dbReference type="InterPro" id="IPR050745">
    <property type="entry name" value="Multifunctional_regulatory"/>
</dbReference>
<dbReference type="AlphaFoldDB" id="A0A2I1H777"/>